<keyword evidence="2" id="KW-0472">Membrane</keyword>
<reference evidence="3" key="2">
    <citation type="submission" date="2023-06" db="EMBL/GenBank/DDBJ databases">
        <authorList>
            <consortium name="Lawrence Berkeley National Laboratory"/>
            <person name="Mondo S.J."/>
            <person name="Hensen N."/>
            <person name="Bonometti L."/>
            <person name="Westerberg I."/>
            <person name="Brannstrom I.O."/>
            <person name="Guillou S."/>
            <person name="Cros-Aarteil S."/>
            <person name="Calhoun S."/>
            <person name="Haridas S."/>
            <person name="Kuo A."/>
            <person name="Pangilinan J."/>
            <person name="Riley R."/>
            <person name="Labutti K."/>
            <person name="Andreopoulos B."/>
            <person name="Lipzen A."/>
            <person name="Chen C."/>
            <person name="Yanf M."/>
            <person name="Daum C."/>
            <person name="Ng V."/>
            <person name="Clum A."/>
            <person name="Steindorff A."/>
            <person name="Ohm R."/>
            <person name="Martin F."/>
            <person name="Silar P."/>
            <person name="Natvig D."/>
            <person name="Lalanne C."/>
            <person name="Gautier V."/>
            <person name="Ament-Velasquez S.L."/>
            <person name="Kruys A."/>
            <person name="Hutchinson M.I."/>
            <person name="Powell A.J."/>
            <person name="Barry K."/>
            <person name="Miller A.N."/>
            <person name="Grigoriev I.V."/>
            <person name="Debuchy R."/>
            <person name="Gladieux P."/>
            <person name="Thoren M.H."/>
            <person name="Johannesson H."/>
        </authorList>
    </citation>
    <scope>NUCLEOTIDE SEQUENCE</scope>
    <source>
        <strain evidence="3">PSN324</strain>
    </source>
</reference>
<name>A0AAV9I260_9PEZI</name>
<organism evidence="3 4">
    <name type="scientific">Cladorrhinum samala</name>
    <dbReference type="NCBI Taxonomy" id="585594"/>
    <lineage>
        <taxon>Eukaryota</taxon>
        <taxon>Fungi</taxon>
        <taxon>Dikarya</taxon>
        <taxon>Ascomycota</taxon>
        <taxon>Pezizomycotina</taxon>
        <taxon>Sordariomycetes</taxon>
        <taxon>Sordariomycetidae</taxon>
        <taxon>Sordariales</taxon>
        <taxon>Podosporaceae</taxon>
        <taxon>Cladorrhinum</taxon>
    </lineage>
</organism>
<comment type="caution">
    <text evidence="3">The sequence shown here is derived from an EMBL/GenBank/DDBJ whole genome shotgun (WGS) entry which is preliminary data.</text>
</comment>
<evidence type="ECO:0000313" key="4">
    <source>
        <dbReference type="Proteomes" id="UP001321749"/>
    </source>
</evidence>
<feature type="compositionally biased region" description="Polar residues" evidence="1">
    <location>
        <begin position="169"/>
        <end position="179"/>
    </location>
</feature>
<sequence>MAPRAEPPIAVSTASMHQVATNFKRAVVDMLTRRADKDCSPQPGINLCEKPSISTTKVTWIVVGTVVGGLVVVTLCILLFLHMRRRKRDKQEDMSDRFQMSDYGLDEVPSKKKRRSNEPKPSLSPSPGGSPRRSRDVLQASMEPKYPAEHLGSNPFDDGIHGLPKRETSSQNQLSPPRR</sequence>
<feature type="region of interest" description="Disordered" evidence="1">
    <location>
        <begin position="88"/>
        <end position="179"/>
    </location>
</feature>
<keyword evidence="2" id="KW-0812">Transmembrane</keyword>
<evidence type="ECO:0000256" key="2">
    <source>
        <dbReference type="SAM" id="Phobius"/>
    </source>
</evidence>
<keyword evidence="4" id="KW-1185">Reference proteome</keyword>
<evidence type="ECO:0000256" key="1">
    <source>
        <dbReference type="SAM" id="MobiDB-lite"/>
    </source>
</evidence>
<reference evidence="3" key="1">
    <citation type="journal article" date="2023" name="Mol. Phylogenet. Evol.">
        <title>Genome-scale phylogeny and comparative genomics of the fungal order Sordariales.</title>
        <authorList>
            <person name="Hensen N."/>
            <person name="Bonometti L."/>
            <person name="Westerberg I."/>
            <person name="Brannstrom I.O."/>
            <person name="Guillou S."/>
            <person name="Cros-Aarteil S."/>
            <person name="Calhoun S."/>
            <person name="Haridas S."/>
            <person name="Kuo A."/>
            <person name="Mondo S."/>
            <person name="Pangilinan J."/>
            <person name="Riley R."/>
            <person name="LaButti K."/>
            <person name="Andreopoulos B."/>
            <person name="Lipzen A."/>
            <person name="Chen C."/>
            <person name="Yan M."/>
            <person name="Daum C."/>
            <person name="Ng V."/>
            <person name="Clum A."/>
            <person name="Steindorff A."/>
            <person name="Ohm R.A."/>
            <person name="Martin F."/>
            <person name="Silar P."/>
            <person name="Natvig D.O."/>
            <person name="Lalanne C."/>
            <person name="Gautier V."/>
            <person name="Ament-Velasquez S.L."/>
            <person name="Kruys A."/>
            <person name="Hutchinson M.I."/>
            <person name="Powell A.J."/>
            <person name="Barry K."/>
            <person name="Miller A.N."/>
            <person name="Grigoriev I.V."/>
            <person name="Debuchy R."/>
            <person name="Gladieux P."/>
            <person name="Hiltunen Thoren M."/>
            <person name="Johannesson H."/>
        </authorList>
    </citation>
    <scope>NUCLEOTIDE SEQUENCE</scope>
    <source>
        <strain evidence="3">PSN324</strain>
    </source>
</reference>
<protein>
    <submittedName>
        <fullName evidence="3">Uncharacterized protein</fullName>
    </submittedName>
</protein>
<dbReference type="EMBL" id="MU864934">
    <property type="protein sequence ID" value="KAK4466036.1"/>
    <property type="molecule type" value="Genomic_DNA"/>
</dbReference>
<accession>A0AAV9I260</accession>
<gene>
    <name evidence="3" type="ORF">QBC42DRAFT_96541</name>
</gene>
<proteinExistence type="predicted"/>
<evidence type="ECO:0000313" key="3">
    <source>
        <dbReference type="EMBL" id="KAK4466036.1"/>
    </source>
</evidence>
<dbReference type="PANTHER" id="PTHR42088">
    <property type="entry name" value="YALI0F10131P"/>
    <property type="match status" value="1"/>
</dbReference>
<dbReference type="Proteomes" id="UP001321749">
    <property type="component" value="Unassembled WGS sequence"/>
</dbReference>
<keyword evidence="2" id="KW-1133">Transmembrane helix</keyword>
<feature type="transmembrane region" description="Helical" evidence="2">
    <location>
        <begin position="60"/>
        <end position="81"/>
    </location>
</feature>
<feature type="compositionally biased region" description="Basic and acidic residues" evidence="1">
    <location>
        <begin position="158"/>
        <end position="168"/>
    </location>
</feature>
<dbReference type="PANTHER" id="PTHR42088:SF1">
    <property type="entry name" value="YALI0F10131P"/>
    <property type="match status" value="1"/>
</dbReference>
<dbReference type="AlphaFoldDB" id="A0AAV9I260"/>
<feature type="compositionally biased region" description="Low complexity" evidence="1">
    <location>
        <begin position="119"/>
        <end position="131"/>
    </location>
</feature>
<dbReference type="Gene3D" id="1.20.5.900">
    <property type="entry name" value="transmembrane domain of human cd4"/>
    <property type="match status" value="1"/>
</dbReference>